<evidence type="ECO:0000313" key="2">
    <source>
        <dbReference type="EMBL" id="SCZ91421.1"/>
    </source>
</evidence>
<sequence>MGSPSNPPLESPSPALKRRLVQPDEGSVAALMASLVCRKTLDPVAVHYKIGKKTNVFLPDILQAPTQLVIGSAEEHSRWLQLGDLQPGAPLEQAVAALGKVQEEETRKRWGAAGARRSLRSGSKAQTLMYK</sequence>
<organism evidence="2 3">
    <name type="scientific">Microbotryum saponariae</name>
    <dbReference type="NCBI Taxonomy" id="289078"/>
    <lineage>
        <taxon>Eukaryota</taxon>
        <taxon>Fungi</taxon>
        <taxon>Dikarya</taxon>
        <taxon>Basidiomycota</taxon>
        <taxon>Pucciniomycotina</taxon>
        <taxon>Microbotryomycetes</taxon>
        <taxon>Microbotryales</taxon>
        <taxon>Microbotryaceae</taxon>
        <taxon>Microbotryum</taxon>
    </lineage>
</organism>
<evidence type="ECO:0000256" key="1">
    <source>
        <dbReference type="SAM" id="MobiDB-lite"/>
    </source>
</evidence>
<feature type="compositionally biased region" description="Polar residues" evidence="1">
    <location>
        <begin position="120"/>
        <end position="131"/>
    </location>
</feature>
<gene>
    <name evidence="2" type="ORF">BZ3500_MVSOF-1268-A1-R1_CHR1-2G01398</name>
</gene>
<dbReference type="OrthoDB" id="10336225at2759"/>
<proteinExistence type="predicted"/>
<keyword evidence="3" id="KW-1185">Reference proteome</keyword>
<accession>A0A2X0KYI7</accession>
<dbReference type="EMBL" id="FMWP01000015">
    <property type="protein sequence ID" value="SCZ91421.1"/>
    <property type="molecule type" value="Genomic_DNA"/>
</dbReference>
<evidence type="ECO:0000313" key="3">
    <source>
        <dbReference type="Proteomes" id="UP000249723"/>
    </source>
</evidence>
<name>A0A2X0KYI7_9BASI</name>
<dbReference type="Proteomes" id="UP000249723">
    <property type="component" value="Unassembled WGS sequence"/>
</dbReference>
<protein>
    <submittedName>
        <fullName evidence="2">BZ3500_MvSof-1268-A1-R1_Chr1-2g01398 protein</fullName>
    </submittedName>
</protein>
<dbReference type="AlphaFoldDB" id="A0A2X0KYI7"/>
<feature type="region of interest" description="Disordered" evidence="1">
    <location>
        <begin position="109"/>
        <end position="131"/>
    </location>
</feature>
<reference evidence="3" key="1">
    <citation type="submission" date="2016-10" db="EMBL/GenBank/DDBJ databases">
        <authorList>
            <person name="Jeantristanb JTB J.-T."/>
            <person name="Ricardo R."/>
        </authorList>
    </citation>
    <scope>NUCLEOTIDE SEQUENCE [LARGE SCALE GENOMIC DNA]</scope>
</reference>